<evidence type="ECO:0000313" key="1">
    <source>
        <dbReference type="EMBL" id="KAJ2977537.1"/>
    </source>
</evidence>
<protein>
    <submittedName>
        <fullName evidence="1">Uncharacterized protein</fullName>
    </submittedName>
</protein>
<gene>
    <name evidence="1" type="ORF">NQ176_g4317</name>
</gene>
<reference evidence="1" key="1">
    <citation type="submission" date="2022-08" db="EMBL/GenBank/DDBJ databases">
        <title>Genome Sequence of Lecanicillium fungicola.</title>
        <authorList>
            <person name="Buettner E."/>
        </authorList>
    </citation>
    <scope>NUCLEOTIDE SEQUENCE</scope>
    <source>
        <strain evidence="1">Babe33</strain>
    </source>
</reference>
<sequence length="219" mass="24436">MVKKGKAKAAEAPKVPMQAATGKETAKGKKGMKPEVLPPHGLGPVGPPKPTVKQLIGGSSWTGKLPVNLLSEYCQKQKWDRPDYNTIKTPEGFSVFVTLSAKDPKTQQTTRLEPFKIPPTHKHLIIRDSAIEAKHAAATYALFRVCSMQNKHMVLPPDHKALWKDFQALKALDVKEGKGWIYDADPFKTFHERQEAKAVTEKKLVDEDVLVNFGYEIQK</sequence>
<comment type="caution">
    <text evidence="1">The sequence shown here is derived from an EMBL/GenBank/DDBJ whole genome shotgun (WGS) entry which is preliminary data.</text>
</comment>
<keyword evidence="2" id="KW-1185">Reference proteome</keyword>
<dbReference type="EMBL" id="JANJQO010000462">
    <property type="protein sequence ID" value="KAJ2977537.1"/>
    <property type="molecule type" value="Genomic_DNA"/>
</dbReference>
<name>A0ACC1NF70_9HYPO</name>
<accession>A0ACC1NF70</accession>
<proteinExistence type="predicted"/>
<dbReference type="Proteomes" id="UP001143910">
    <property type="component" value="Unassembled WGS sequence"/>
</dbReference>
<evidence type="ECO:0000313" key="2">
    <source>
        <dbReference type="Proteomes" id="UP001143910"/>
    </source>
</evidence>
<organism evidence="1 2">
    <name type="scientific">Zarea fungicola</name>
    <dbReference type="NCBI Taxonomy" id="93591"/>
    <lineage>
        <taxon>Eukaryota</taxon>
        <taxon>Fungi</taxon>
        <taxon>Dikarya</taxon>
        <taxon>Ascomycota</taxon>
        <taxon>Pezizomycotina</taxon>
        <taxon>Sordariomycetes</taxon>
        <taxon>Hypocreomycetidae</taxon>
        <taxon>Hypocreales</taxon>
        <taxon>Cordycipitaceae</taxon>
        <taxon>Zarea</taxon>
    </lineage>
</organism>